<organism evidence="1 2">
    <name type="scientific">Saccharolobus caldissimus</name>
    <dbReference type="NCBI Taxonomy" id="1702097"/>
    <lineage>
        <taxon>Archaea</taxon>
        <taxon>Thermoproteota</taxon>
        <taxon>Thermoprotei</taxon>
        <taxon>Sulfolobales</taxon>
        <taxon>Sulfolobaceae</taxon>
        <taxon>Saccharolobus</taxon>
    </lineage>
</organism>
<dbReference type="KEGG" id="scas:SACC_11700"/>
<name>A0AAQ4CQS2_9CREN</name>
<reference evidence="1 2" key="1">
    <citation type="journal article" date="2022" name="Microbiol. Resour. Announc.">
        <title>Complete Genome Sequence of the Hyperthermophilic and Acidophilic Archaeon Saccharolobus caldissimus Strain HS-3T.</title>
        <authorList>
            <person name="Sakai H.D."/>
            <person name="Kurosawa N."/>
        </authorList>
    </citation>
    <scope>NUCLEOTIDE SEQUENCE [LARGE SCALE GENOMIC DNA]</scope>
    <source>
        <strain evidence="1 2">JCM32116</strain>
    </source>
</reference>
<gene>
    <name evidence="1" type="ORF">SACC_11700</name>
</gene>
<dbReference type="GO" id="GO:0003677">
    <property type="term" value="F:DNA binding"/>
    <property type="evidence" value="ECO:0007669"/>
    <property type="project" value="UniProtKB-KW"/>
</dbReference>
<sequence>MIAIADTSFLIDWTKYDNRDLIFKIFELIYLPESTLNEIRNELTLIWISKALEENKMAIFPEIPQISNEALRLVNSSRRLPIRPVDYPEAYCTVVGKIFDYAVLTENGGVVALVDYFDEYNNVKVFRAIDIIYQLFKSGLVKDFKAELDRYSNQTKHMFSVRDLRKYGIL</sequence>
<proteinExistence type="predicted"/>
<dbReference type="AlphaFoldDB" id="A0AAQ4CQS2"/>
<dbReference type="Proteomes" id="UP001319921">
    <property type="component" value="Chromosome"/>
</dbReference>
<protein>
    <submittedName>
        <fullName evidence="1">DNA-binding protein</fullName>
    </submittedName>
</protein>
<evidence type="ECO:0000313" key="2">
    <source>
        <dbReference type="Proteomes" id="UP001319921"/>
    </source>
</evidence>
<dbReference type="RefSeq" id="WP_229572082.1">
    <property type="nucleotide sequence ID" value="NZ_AP025226.1"/>
</dbReference>
<evidence type="ECO:0000313" key="1">
    <source>
        <dbReference type="EMBL" id="BDB98153.1"/>
    </source>
</evidence>
<keyword evidence="2" id="KW-1185">Reference proteome</keyword>
<dbReference type="GeneID" id="68865911"/>
<dbReference type="EMBL" id="AP025226">
    <property type="protein sequence ID" value="BDB98153.1"/>
    <property type="molecule type" value="Genomic_DNA"/>
</dbReference>
<accession>A0AAQ4CQS2</accession>
<keyword evidence="1" id="KW-0238">DNA-binding</keyword>